<evidence type="ECO:0000313" key="3">
    <source>
        <dbReference type="Proteomes" id="UP000188268"/>
    </source>
</evidence>
<dbReference type="Proteomes" id="UP000188268">
    <property type="component" value="Unassembled WGS sequence"/>
</dbReference>
<feature type="compositionally biased region" description="Basic residues" evidence="1">
    <location>
        <begin position="16"/>
        <end position="26"/>
    </location>
</feature>
<comment type="caution">
    <text evidence="2">The sequence shown here is derived from an EMBL/GenBank/DDBJ whole genome shotgun (WGS) entry which is preliminary data.</text>
</comment>
<keyword evidence="3" id="KW-1185">Reference proteome</keyword>
<evidence type="ECO:0000256" key="1">
    <source>
        <dbReference type="SAM" id="MobiDB-lite"/>
    </source>
</evidence>
<feature type="region of interest" description="Disordered" evidence="1">
    <location>
        <begin position="1"/>
        <end position="26"/>
    </location>
</feature>
<dbReference type="EMBL" id="AWWV01015164">
    <property type="protein sequence ID" value="OMO53570.1"/>
    <property type="molecule type" value="Genomic_DNA"/>
</dbReference>
<organism evidence="2 3">
    <name type="scientific">Corchorus capsularis</name>
    <name type="common">Jute</name>
    <dbReference type="NCBI Taxonomy" id="210143"/>
    <lineage>
        <taxon>Eukaryota</taxon>
        <taxon>Viridiplantae</taxon>
        <taxon>Streptophyta</taxon>
        <taxon>Embryophyta</taxon>
        <taxon>Tracheophyta</taxon>
        <taxon>Spermatophyta</taxon>
        <taxon>Magnoliopsida</taxon>
        <taxon>eudicotyledons</taxon>
        <taxon>Gunneridae</taxon>
        <taxon>Pentapetalae</taxon>
        <taxon>rosids</taxon>
        <taxon>malvids</taxon>
        <taxon>Malvales</taxon>
        <taxon>Malvaceae</taxon>
        <taxon>Grewioideae</taxon>
        <taxon>Apeibeae</taxon>
        <taxon>Corchorus</taxon>
    </lineage>
</organism>
<sequence length="26" mass="3058">MDLTYEKELSSSFGQGRRKTHKSTDR</sequence>
<name>A0A1R3G6C3_COCAP</name>
<reference evidence="2 3" key="1">
    <citation type="submission" date="2013-09" db="EMBL/GenBank/DDBJ databases">
        <title>Corchorus capsularis genome sequencing.</title>
        <authorList>
            <person name="Alam M."/>
            <person name="Haque M.S."/>
            <person name="Islam M.S."/>
            <person name="Emdad E.M."/>
            <person name="Islam M.M."/>
            <person name="Ahmed B."/>
            <person name="Halim A."/>
            <person name="Hossen Q.M.M."/>
            <person name="Hossain M.Z."/>
            <person name="Ahmed R."/>
            <person name="Khan M.M."/>
            <person name="Islam R."/>
            <person name="Rashid M.M."/>
            <person name="Khan S.A."/>
            <person name="Rahman M.S."/>
            <person name="Alam M."/>
        </authorList>
    </citation>
    <scope>NUCLEOTIDE SEQUENCE [LARGE SCALE GENOMIC DNA]</scope>
    <source>
        <strain evidence="3">cv. CVL-1</strain>
        <tissue evidence="2">Whole seedling</tissue>
    </source>
</reference>
<accession>A0A1R3G6C3</accession>
<evidence type="ECO:0000313" key="2">
    <source>
        <dbReference type="EMBL" id="OMO53570.1"/>
    </source>
</evidence>
<protein>
    <submittedName>
        <fullName evidence="2">Uncharacterized protein</fullName>
    </submittedName>
</protein>
<dbReference type="Gramene" id="OMO53570">
    <property type="protein sequence ID" value="OMO53570"/>
    <property type="gene ID" value="CCACVL1_28551"/>
</dbReference>
<gene>
    <name evidence="2" type="ORF">CCACVL1_28551</name>
</gene>
<dbReference type="AlphaFoldDB" id="A0A1R3G6C3"/>
<proteinExistence type="predicted"/>